<dbReference type="RefSeq" id="WP_160173910.1">
    <property type="nucleotide sequence ID" value="NZ_JACEIP010000020.1"/>
</dbReference>
<dbReference type="EMBL" id="JACEIP010000020">
    <property type="protein sequence ID" value="MBA4543698.1"/>
    <property type="molecule type" value="Genomic_DNA"/>
</dbReference>
<evidence type="ECO:0000313" key="2">
    <source>
        <dbReference type="Proteomes" id="UP000530514"/>
    </source>
</evidence>
<accession>A0A7W1XBV7</accession>
<keyword evidence="2" id="KW-1185">Reference proteome</keyword>
<proteinExistence type="predicted"/>
<dbReference type="AlphaFoldDB" id="A0A7W1XBV7"/>
<evidence type="ECO:0000313" key="1">
    <source>
        <dbReference type="EMBL" id="MBA4543698.1"/>
    </source>
</evidence>
<protein>
    <submittedName>
        <fullName evidence="1">Uncharacterized protein</fullName>
    </submittedName>
</protein>
<dbReference type="Proteomes" id="UP000530514">
    <property type="component" value="Unassembled WGS sequence"/>
</dbReference>
<name>A0A7W1XBV7_9BACL</name>
<comment type="caution">
    <text evidence="1">The sequence shown here is derived from an EMBL/GenBank/DDBJ whole genome shotgun (WGS) entry which is preliminary data.</text>
</comment>
<organism evidence="1 2">
    <name type="scientific">Thermoactinomyces daqus</name>
    <dbReference type="NCBI Taxonomy" id="1329516"/>
    <lineage>
        <taxon>Bacteria</taxon>
        <taxon>Bacillati</taxon>
        <taxon>Bacillota</taxon>
        <taxon>Bacilli</taxon>
        <taxon>Bacillales</taxon>
        <taxon>Thermoactinomycetaceae</taxon>
        <taxon>Thermoactinomyces</taxon>
    </lineage>
</organism>
<gene>
    <name evidence="1" type="ORF">H1164_12440</name>
</gene>
<sequence>MLSQWPPINWQNSVSYNGTQVYSFQYNANNNLTKETDETAGTSTNYNMTTTIA</sequence>
<reference evidence="1 2" key="1">
    <citation type="submission" date="2020-07" db="EMBL/GenBank/DDBJ databases">
        <authorList>
            <person name="Feng H."/>
        </authorList>
    </citation>
    <scope>NUCLEOTIDE SEQUENCE [LARGE SCALE GENOMIC DNA]</scope>
    <source>
        <strain evidence="2">s-11</strain>
    </source>
</reference>